<dbReference type="InterPro" id="IPR036388">
    <property type="entry name" value="WH-like_DNA-bd_sf"/>
</dbReference>
<evidence type="ECO:0000256" key="1">
    <source>
        <dbReference type="ARBA" id="ARBA00023015"/>
    </source>
</evidence>
<evidence type="ECO:0000256" key="3">
    <source>
        <dbReference type="ARBA" id="ARBA00023163"/>
    </source>
</evidence>
<dbReference type="SUPFAM" id="SSF46894">
    <property type="entry name" value="C-terminal effector domain of the bipartite response regulators"/>
    <property type="match status" value="1"/>
</dbReference>
<evidence type="ECO:0000313" key="6">
    <source>
        <dbReference type="EMBL" id="MFF0544801.1"/>
    </source>
</evidence>
<reference evidence="6 7" key="1">
    <citation type="submission" date="2024-10" db="EMBL/GenBank/DDBJ databases">
        <title>The Natural Products Discovery Center: Release of the First 8490 Sequenced Strains for Exploring Actinobacteria Biosynthetic Diversity.</title>
        <authorList>
            <person name="Kalkreuter E."/>
            <person name="Kautsar S.A."/>
            <person name="Yang D."/>
            <person name="Bader C.D."/>
            <person name="Teijaro C.N."/>
            <person name="Fluegel L."/>
            <person name="Davis C.M."/>
            <person name="Simpson J.R."/>
            <person name="Lauterbach L."/>
            <person name="Steele A.D."/>
            <person name="Gui C."/>
            <person name="Meng S."/>
            <person name="Li G."/>
            <person name="Viehrig K."/>
            <person name="Ye F."/>
            <person name="Su P."/>
            <person name="Kiefer A.F."/>
            <person name="Nichols A."/>
            <person name="Cepeda A.J."/>
            <person name="Yan W."/>
            <person name="Fan B."/>
            <person name="Jiang Y."/>
            <person name="Adhikari A."/>
            <person name="Zheng C.-J."/>
            <person name="Schuster L."/>
            <person name="Cowan T.M."/>
            <person name="Smanski M.J."/>
            <person name="Chevrette M.G."/>
            <person name="De Carvalho L.P.S."/>
            <person name="Shen B."/>
        </authorList>
    </citation>
    <scope>NUCLEOTIDE SEQUENCE [LARGE SCALE GENOMIC DNA]</scope>
    <source>
        <strain evidence="6 7">NPDC004045</strain>
    </source>
</reference>
<dbReference type="PRINTS" id="PR00038">
    <property type="entry name" value="HTHLUXR"/>
</dbReference>
<organism evidence="6 7">
    <name type="scientific">Nocardia thailandica</name>
    <dbReference type="NCBI Taxonomy" id="257275"/>
    <lineage>
        <taxon>Bacteria</taxon>
        <taxon>Bacillati</taxon>
        <taxon>Actinomycetota</taxon>
        <taxon>Actinomycetes</taxon>
        <taxon>Mycobacteriales</taxon>
        <taxon>Nocardiaceae</taxon>
        <taxon>Nocardia</taxon>
    </lineage>
</organism>
<dbReference type="CDD" id="cd06170">
    <property type="entry name" value="LuxR_C_like"/>
    <property type="match status" value="1"/>
</dbReference>
<feature type="domain" description="HTH luxR-type" evidence="5">
    <location>
        <begin position="751"/>
        <end position="816"/>
    </location>
</feature>
<dbReference type="EMBL" id="JBIAMX010000010">
    <property type="protein sequence ID" value="MFF0544801.1"/>
    <property type="molecule type" value="Genomic_DNA"/>
</dbReference>
<keyword evidence="7" id="KW-1185">Reference proteome</keyword>
<dbReference type="InterPro" id="IPR027417">
    <property type="entry name" value="P-loop_NTPase"/>
</dbReference>
<proteinExistence type="predicted"/>
<comment type="caution">
    <text evidence="6">The sequence shown here is derived from an EMBL/GenBank/DDBJ whole genome shotgun (WGS) entry which is preliminary data.</text>
</comment>
<dbReference type="Proteomes" id="UP001601444">
    <property type="component" value="Unassembled WGS sequence"/>
</dbReference>
<evidence type="ECO:0000313" key="7">
    <source>
        <dbReference type="Proteomes" id="UP001601444"/>
    </source>
</evidence>
<dbReference type="PROSITE" id="PS00622">
    <property type="entry name" value="HTH_LUXR_1"/>
    <property type="match status" value="1"/>
</dbReference>
<dbReference type="PANTHER" id="PTHR44688:SF16">
    <property type="entry name" value="DNA-BINDING TRANSCRIPTIONAL ACTIVATOR DEVR_DOSR"/>
    <property type="match status" value="1"/>
</dbReference>
<dbReference type="Pfam" id="PF00196">
    <property type="entry name" value="GerE"/>
    <property type="match status" value="1"/>
</dbReference>
<gene>
    <name evidence="6" type="ORF">ACFYTF_18385</name>
</gene>
<dbReference type="PANTHER" id="PTHR44688">
    <property type="entry name" value="DNA-BINDING TRANSCRIPTIONAL ACTIVATOR DEVR_DOSR"/>
    <property type="match status" value="1"/>
</dbReference>
<dbReference type="Gene3D" id="1.10.10.10">
    <property type="entry name" value="Winged helix-like DNA-binding domain superfamily/Winged helix DNA-binding domain"/>
    <property type="match status" value="1"/>
</dbReference>
<keyword evidence="1" id="KW-0805">Transcription regulation</keyword>
<feature type="region of interest" description="Disordered" evidence="4">
    <location>
        <begin position="728"/>
        <end position="755"/>
    </location>
</feature>
<evidence type="ECO:0000256" key="2">
    <source>
        <dbReference type="ARBA" id="ARBA00023125"/>
    </source>
</evidence>
<keyword evidence="2" id="KW-0238">DNA-binding</keyword>
<dbReference type="SUPFAM" id="SSF52540">
    <property type="entry name" value="P-loop containing nucleoside triphosphate hydrolases"/>
    <property type="match status" value="1"/>
</dbReference>
<evidence type="ECO:0000256" key="4">
    <source>
        <dbReference type="SAM" id="MobiDB-lite"/>
    </source>
</evidence>
<sequence length="822" mass="85742">MNDIALDTMPHARDILRAVDTADAQPLILLIQGRSGTGKSTLLNVVRQRMRGRSGPDQPLIADDVHALPADRIESLCRTIESGDRSVVLAAQPRPHDSGLRSLAEVMSRCGRTVDLRTLSSSDIGPFARELGMMVPPQIAQYIHQGTAGIHGGVVAALSATRTSRLESCGPVVDDALGAWSRSLLVSADADLLDTLVVAATGTGLDAGELTEVLGVDLDTAHRLIDRARACALVTDADLLLRAAVGPLRTLLGDRRFVAVQRRLLSTRLEAGLLRDHTGLALAESGVRDDRLADFLCRAAENNHAEAARYYAAAVSSGADPAPIAVRWADAAARAGDDDTALRLAEPVLERGDVGETELATAVRVCAGVLTRRGLVARAAALYTWLGARRVGADWAVATTVLALAGDGAGADEMAAGAENWPPTPGQAGARLVAGALLESLDPHGAGTTGAIARLVQAAHADHANAAGLPCNAVTVAALLSLSAGEPRRAGDAVRAAAGAGSELPVLSAWTAFRTGDEPLAADILAGLDLDALAPRDRLLAHGLAVGLARRGGDAHQLGQAWNAAHPLFDKVDADLLSLLPVGELWLAGIQLRDEARIQPLVTATLALLRRLGRAPAWANVFHWYGVQAAIIKQSPQDLLPHAHALKNAAADGDPHAAALADAGRTWVLVLRREADAGQVHAAVTALAAAGLTWDAARLAGDAALTTADATTATALLRLARSVRGHVRTEPAPAAAAPADPPATGANTAPPAVEPRMLSEREREVAELMLLGLTYREIGARLYISAKTVEHHVARIRRRIGARSRSELLSMLRAMGHGSLAV</sequence>
<dbReference type="SMART" id="SM00421">
    <property type="entry name" value="HTH_LUXR"/>
    <property type="match status" value="1"/>
</dbReference>
<dbReference type="InterPro" id="IPR000792">
    <property type="entry name" value="Tscrpt_reg_LuxR_C"/>
</dbReference>
<dbReference type="RefSeq" id="WP_387701306.1">
    <property type="nucleotide sequence ID" value="NZ_JBIAMX010000010.1"/>
</dbReference>
<protein>
    <submittedName>
        <fullName evidence="6">LuxR C-terminal-related transcriptional regulator</fullName>
    </submittedName>
</protein>
<keyword evidence="3" id="KW-0804">Transcription</keyword>
<accession>A0ABW6PQW0</accession>
<name>A0ABW6PQW0_9NOCA</name>
<evidence type="ECO:0000259" key="5">
    <source>
        <dbReference type="PROSITE" id="PS50043"/>
    </source>
</evidence>
<feature type="compositionally biased region" description="Low complexity" evidence="4">
    <location>
        <begin position="731"/>
        <end position="751"/>
    </location>
</feature>
<dbReference type="InterPro" id="IPR016032">
    <property type="entry name" value="Sig_transdc_resp-reg_C-effctor"/>
</dbReference>
<dbReference type="PROSITE" id="PS50043">
    <property type="entry name" value="HTH_LUXR_2"/>
    <property type="match status" value="1"/>
</dbReference>